<dbReference type="EMBL" id="FODH01000017">
    <property type="protein sequence ID" value="SEP01365.1"/>
    <property type="molecule type" value="Genomic_DNA"/>
</dbReference>
<accession>A0A1H8UDT8</accession>
<dbReference type="RefSeq" id="WP_036591046.1">
    <property type="nucleotide sequence ID" value="NZ_FODH01000017.1"/>
</dbReference>
<protein>
    <submittedName>
        <fullName evidence="1">DNA repair protein RadC</fullName>
    </submittedName>
</protein>
<gene>
    <name evidence="1" type="ORF">SAMN04487895_11752</name>
</gene>
<proteinExistence type="predicted"/>
<organism evidence="1 2">
    <name type="scientific">Paenibacillus sophorae</name>
    <dbReference type="NCBI Taxonomy" id="1333845"/>
    <lineage>
        <taxon>Bacteria</taxon>
        <taxon>Bacillati</taxon>
        <taxon>Bacillota</taxon>
        <taxon>Bacilli</taxon>
        <taxon>Bacillales</taxon>
        <taxon>Paenibacillaceae</taxon>
        <taxon>Paenibacillus</taxon>
    </lineage>
</organism>
<dbReference type="Proteomes" id="UP000198809">
    <property type="component" value="Unassembled WGS sequence"/>
</dbReference>
<sequence length="59" mass="6787">MDPVPLDEKIIADYIRSLHRLTSIPLGKLQRYGTSNNLMNVLEHPYALELTPKQLLKVE</sequence>
<name>A0A1H8UDT8_9BACL</name>
<reference evidence="1 2" key="1">
    <citation type="submission" date="2016-10" db="EMBL/GenBank/DDBJ databases">
        <authorList>
            <person name="de Groot N.N."/>
        </authorList>
    </citation>
    <scope>NUCLEOTIDE SEQUENCE [LARGE SCALE GENOMIC DNA]</scope>
    <source>
        <strain evidence="1 2">CGMCC 1.10238</strain>
    </source>
</reference>
<evidence type="ECO:0000313" key="2">
    <source>
        <dbReference type="Proteomes" id="UP000198809"/>
    </source>
</evidence>
<dbReference type="AlphaFoldDB" id="A0A1H8UDT8"/>
<dbReference type="STRING" id="1333845.SAMN04487895_11752"/>
<evidence type="ECO:0000313" key="1">
    <source>
        <dbReference type="EMBL" id="SEP01365.1"/>
    </source>
</evidence>